<gene>
    <name evidence="7" type="ORF">PFMC_06050</name>
</gene>
<evidence type="ECO:0000313" key="7">
    <source>
        <dbReference type="EMBL" id="ETW58053.1"/>
    </source>
</evidence>
<dbReference type="InterPro" id="IPR042202">
    <property type="entry name" value="Duffy-ag-bd_sf"/>
</dbReference>
<dbReference type="Gene3D" id="1.20.1310.20">
    <property type="entry name" value="Duffy-antigen binding domain"/>
    <property type="match status" value="1"/>
</dbReference>
<dbReference type="Gene3D" id="1.20.58.1930">
    <property type="match status" value="1"/>
</dbReference>
<name>A0A024WYX0_PLAFC</name>
<sequence>MDKEIEKKEKQAAQENVYIPSDDNEEAQNSLEGGIIPEDFKRQMFYTLADYKDILDGKNIVVDLLSGSSGSDKEMVEREQNIKTAIESVFKPSGSSPPPEKKPVQTPESWWTKHGKDIWKGMICALTYKTDTASGTAPTQINKVKEALLQEGKNTLKDTYTYDKVTFQGGFDENDGTGLMKQDAPPSPETKLEKFVKRPTFVRWLEEWGDEFCRKRTHKLDIIEKECYKDGDKNCSGDGLKCKEKVPDNKDIFMYFNCPRCSTPCGFYKRWIRSKKDEFEKLKGRYTNEISNVDNNNRDNGFYTKLKETCTTAGEFLDNLKGKPCKSNENRTNDINFKENDSKTFKHTEYCDPCAQFTVKCQKDKCRGDGTKVTCDGKTPIDAKDIESMKTITQHVVMLVSDDSQKEFAPGLEACINAGIFKGIKENKWSCRNVCGVDICTLKKTNNNVQVKEHIIMKEFLKRWLENFFEDYNKINKKLKTCTKSGKGSKCIKECVDEWIKLKKGEWDKINEKYIDTYNIEDGGNDLKTFLEELIPRINLTNDKGKITKLSHLDGSNGCNCTKNSKKENGNEDAVQCLLKNLGNEAKKCEQKHQTSGNPQQPCQESPSVEDDEAIEEEDQTPDEAKKMIPKICGDMGPTQQQDEGDECKPAAVPGNTITENEEDKPKADDEASGEGSSDSVETPAGESEEKPAQDKSADPPTPDPEAPSSLPPADQPFDPTILQTTIPFGVALALGSIAFLFLK</sequence>
<feature type="region of interest" description="Disordered" evidence="1">
    <location>
        <begin position="89"/>
        <end position="108"/>
    </location>
</feature>
<dbReference type="InterPro" id="IPR054595">
    <property type="entry name" value="DBL_C"/>
</dbReference>
<dbReference type="Gene3D" id="1.20.58.830">
    <property type="match status" value="1"/>
</dbReference>
<feature type="transmembrane region" description="Helical" evidence="2">
    <location>
        <begin position="722"/>
        <end position="743"/>
    </location>
</feature>
<protein>
    <recommendedName>
        <fullName evidence="9">Duffy-binding-like domain-containing protein</fullName>
    </recommendedName>
</protein>
<evidence type="ECO:0000256" key="1">
    <source>
        <dbReference type="SAM" id="MobiDB-lite"/>
    </source>
</evidence>
<keyword evidence="2" id="KW-1133">Transmembrane helix</keyword>
<dbReference type="GO" id="GO:0046789">
    <property type="term" value="F:host cell surface receptor binding"/>
    <property type="evidence" value="ECO:0007669"/>
    <property type="project" value="InterPro"/>
</dbReference>
<reference evidence="7 8" key="1">
    <citation type="submission" date="2013-02" db="EMBL/GenBank/DDBJ databases">
        <title>The Genome Annotation of Plasmodium falciparum CAMP/Malaysia.</title>
        <authorList>
            <consortium name="The Broad Institute Genome Sequencing Platform"/>
            <consortium name="The Broad Institute Genome Sequencing Center for Infectious Disease"/>
            <person name="Neafsey D."/>
            <person name="Hoffman S."/>
            <person name="Volkman S."/>
            <person name="Rosenthal P."/>
            <person name="Walker B."/>
            <person name="Young S.K."/>
            <person name="Zeng Q."/>
            <person name="Gargeya S."/>
            <person name="Fitzgerald M."/>
            <person name="Haas B."/>
            <person name="Abouelleil A."/>
            <person name="Allen A.W."/>
            <person name="Alvarado L."/>
            <person name="Arachchi H.M."/>
            <person name="Berlin A.M."/>
            <person name="Chapman S.B."/>
            <person name="Gainer-Dewar J."/>
            <person name="Goldberg J."/>
            <person name="Griggs A."/>
            <person name="Gujja S."/>
            <person name="Hansen M."/>
            <person name="Howarth C."/>
            <person name="Imamovic A."/>
            <person name="Ireland A."/>
            <person name="Larimer J."/>
            <person name="McCowan C."/>
            <person name="Murphy C."/>
            <person name="Pearson M."/>
            <person name="Poon T.W."/>
            <person name="Priest M."/>
            <person name="Roberts A."/>
            <person name="Saif S."/>
            <person name="Shea T."/>
            <person name="Sisk P."/>
            <person name="Sykes S."/>
            <person name="Wortman J."/>
            <person name="Nusbaum C."/>
            <person name="Birren B."/>
        </authorList>
    </citation>
    <scope>NUCLEOTIDE SEQUENCE [LARGE SCALE GENOMIC DNA]</scope>
    <source>
        <strain evidence="7 8">CAMP/Malaysia</strain>
    </source>
</reference>
<dbReference type="Pfam" id="PF03011">
    <property type="entry name" value="PFEMP"/>
    <property type="match status" value="1"/>
</dbReference>
<feature type="compositionally biased region" description="Pro residues" evidence="1">
    <location>
        <begin position="700"/>
        <end position="715"/>
    </location>
</feature>
<evidence type="ECO:0000259" key="6">
    <source>
        <dbReference type="Pfam" id="PF22672"/>
    </source>
</evidence>
<dbReference type="InterPro" id="IPR008602">
    <property type="entry name" value="Duffy-antigen-binding"/>
</dbReference>
<feature type="compositionally biased region" description="Polar residues" evidence="1">
    <location>
        <begin position="594"/>
        <end position="607"/>
    </location>
</feature>
<evidence type="ECO:0000256" key="2">
    <source>
        <dbReference type="SAM" id="Phobius"/>
    </source>
</evidence>
<organism evidence="7 8">
    <name type="scientific">Plasmodium falciparum (isolate Camp / Malaysia)</name>
    <dbReference type="NCBI Taxonomy" id="5835"/>
    <lineage>
        <taxon>Eukaryota</taxon>
        <taxon>Sar</taxon>
        <taxon>Alveolata</taxon>
        <taxon>Apicomplexa</taxon>
        <taxon>Aconoidasida</taxon>
        <taxon>Haemosporida</taxon>
        <taxon>Plasmodiidae</taxon>
        <taxon>Plasmodium</taxon>
        <taxon>Plasmodium (Laverania)</taxon>
    </lineage>
</organism>
<reference evidence="7 8" key="2">
    <citation type="submission" date="2013-02" db="EMBL/GenBank/DDBJ databases">
        <title>The Genome Sequence of Plasmodium falciparum CAMP/Malaysia.</title>
        <authorList>
            <consortium name="The Broad Institute Genome Sequencing Platform"/>
            <consortium name="The Broad Institute Genome Sequencing Center for Infectious Disease"/>
            <person name="Neafsey D."/>
            <person name="Cheeseman I."/>
            <person name="Volkman S."/>
            <person name="Adams J."/>
            <person name="Walker B."/>
            <person name="Young S.K."/>
            <person name="Zeng Q."/>
            <person name="Gargeya S."/>
            <person name="Fitzgerald M."/>
            <person name="Haas B."/>
            <person name="Abouelleil A."/>
            <person name="Alvarado L."/>
            <person name="Arachchi H.M."/>
            <person name="Berlin A.M."/>
            <person name="Chapman S.B."/>
            <person name="Dewar J."/>
            <person name="Goldberg J."/>
            <person name="Griggs A."/>
            <person name="Gujja S."/>
            <person name="Hansen M."/>
            <person name="Howarth C."/>
            <person name="Imamovic A."/>
            <person name="Larimer J."/>
            <person name="McCowan C."/>
            <person name="Murphy C."/>
            <person name="Neiman D."/>
            <person name="Pearson M."/>
            <person name="Priest M."/>
            <person name="Roberts A."/>
            <person name="Saif S."/>
            <person name="Shea T."/>
            <person name="Sisk P."/>
            <person name="Sykes S."/>
            <person name="Wortman J."/>
            <person name="Nusbaum C."/>
            <person name="Birren B."/>
        </authorList>
    </citation>
    <scope>NUCLEOTIDE SEQUENCE [LARGE SCALE GENOMIC DNA]</scope>
    <source>
        <strain evidence="7 8">CAMP/Malaysia</strain>
    </source>
</reference>
<feature type="compositionally biased region" description="Basic and acidic residues" evidence="1">
    <location>
        <begin position="1"/>
        <end position="12"/>
    </location>
</feature>
<dbReference type="SUPFAM" id="SSF140924">
    <property type="entry name" value="Duffy binding domain-like"/>
    <property type="match status" value="2"/>
</dbReference>
<dbReference type="Pfam" id="PF18562">
    <property type="entry name" value="CIDR1_gamma"/>
    <property type="match status" value="1"/>
</dbReference>
<feature type="domain" description="Duffy-antigen binding" evidence="4">
    <location>
        <begin position="12"/>
        <end position="136"/>
    </location>
</feature>
<evidence type="ECO:0000259" key="3">
    <source>
        <dbReference type="Pfam" id="PF03011"/>
    </source>
</evidence>
<keyword evidence="2" id="KW-0472">Membrane</keyword>
<dbReference type="FunFam" id="1.20.58.1930:FF:000001">
    <property type="entry name" value="Erythrocyte membrane protein 1, PfEMP1"/>
    <property type="match status" value="1"/>
</dbReference>
<feature type="domain" description="Duffy-binding-like" evidence="6">
    <location>
        <begin position="207"/>
        <end position="349"/>
    </location>
</feature>
<feature type="domain" description="Duffy-binding-like" evidence="3">
    <location>
        <begin position="460"/>
        <end position="596"/>
    </location>
</feature>
<dbReference type="Proteomes" id="UP000030694">
    <property type="component" value="Unassembled WGS sequence"/>
</dbReference>
<feature type="domain" description="Cysteine-rich interdomain region 1 gamma" evidence="5">
    <location>
        <begin position="393"/>
        <end position="444"/>
    </location>
</feature>
<evidence type="ECO:0000313" key="8">
    <source>
        <dbReference type="Proteomes" id="UP000030694"/>
    </source>
</evidence>
<feature type="compositionally biased region" description="Acidic residues" evidence="1">
    <location>
        <begin position="608"/>
        <end position="622"/>
    </location>
</feature>
<dbReference type="EMBL" id="KI927746">
    <property type="protein sequence ID" value="ETW58053.1"/>
    <property type="molecule type" value="Genomic_DNA"/>
</dbReference>
<keyword evidence="2" id="KW-0812">Transmembrane</keyword>
<dbReference type="Pfam" id="PF22672">
    <property type="entry name" value="DBL_C"/>
    <property type="match status" value="1"/>
</dbReference>
<dbReference type="InterPro" id="IPR041480">
    <property type="entry name" value="CIDR1_gamma"/>
</dbReference>
<dbReference type="GO" id="GO:0016020">
    <property type="term" value="C:membrane"/>
    <property type="evidence" value="ECO:0007669"/>
    <property type="project" value="InterPro"/>
</dbReference>
<evidence type="ECO:0000259" key="5">
    <source>
        <dbReference type="Pfam" id="PF18562"/>
    </source>
</evidence>
<proteinExistence type="predicted"/>
<dbReference type="AlphaFoldDB" id="A0A024WYX0"/>
<evidence type="ECO:0008006" key="9">
    <source>
        <dbReference type="Google" id="ProtNLM"/>
    </source>
</evidence>
<dbReference type="InterPro" id="IPR004258">
    <property type="entry name" value="DBL"/>
</dbReference>
<evidence type="ECO:0000259" key="4">
    <source>
        <dbReference type="Pfam" id="PF05424"/>
    </source>
</evidence>
<feature type="compositionally biased region" description="Basic and acidic residues" evidence="1">
    <location>
        <begin position="688"/>
        <end position="698"/>
    </location>
</feature>
<dbReference type="Pfam" id="PF05424">
    <property type="entry name" value="Duffy_binding"/>
    <property type="match status" value="1"/>
</dbReference>
<feature type="region of interest" description="Disordered" evidence="1">
    <location>
        <begin position="588"/>
        <end position="721"/>
    </location>
</feature>
<feature type="non-terminal residue" evidence="7">
    <location>
        <position position="744"/>
    </location>
</feature>
<accession>A0A024WYX0</accession>
<feature type="region of interest" description="Disordered" evidence="1">
    <location>
        <begin position="1"/>
        <end position="33"/>
    </location>
</feature>